<organism evidence="1 2">
    <name type="scientific">Bacillus wiedmannii</name>
    <dbReference type="NCBI Taxonomy" id="1890302"/>
    <lineage>
        <taxon>Bacteria</taxon>
        <taxon>Bacillati</taxon>
        <taxon>Bacillota</taxon>
        <taxon>Bacilli</taxon>
        <taxon>Bacillales</taxon>
        <taxon>Bacillaceae</taxon>
        <taxon>Bacillus</taxon>
        <taxon>Bacillus cereus group</taxon>
    </lineage>
</organism>
<name>A0A1G6TNK4_9BACI</name>
<evidence type="ECO:0000313" key="1">
    <source>
        <dbReference type="EMBL" id="SDD29967.1"/>
    </source>
</evidence>
<sequence length="45" mass="5399">MIRMHFPMEDKDFMDQSLVKMNGGYGLEFHLMLILVELYKTFTNN</sequence>
<reference evidence="2" key="1">
    <citation type="submission" date="2016-10" db="EMBL/GenBank/DDBJ databases">
        <authorList>
            <person name="Varghese N."/>
        </authorList>
    </citation>
    <scope>NUCLEOTIDE SEQUENCE [LARGE SCALE GENOMIC DNA]</scope>
    <source>
        <strain evidence="2">KPR-7A</strain>
    </source>
</reference>
<accession>A0A1G6TNK4</accession>
<evidence type="ECO:0000313" key="2">
    <source>
        <dbReference type="Proteomes" id="UP000183507"/>
    </source>
</evidence>
<dbReference type="EMBL" id="FMZR01000005">
    <property type="protein sequence ID" value="SDD29967.1"/>
    <property type="molecule type" value="Genomic_DNA"/>
</dbReference>
<dbReference type="Proteomes" id="UP000183507">
    <property type="component" value="Unassembled WGS sequence"/>
</dbReference>
<dbReference type="RefSeq" id="WP_002107673.1">
    <property type="nucleotide sequence ID" value="NZ_JAOPQX010000013.1"/>
</dbReference>
<dbReference type="AlphaFoldDB" id="A0A1G6TNK4"/>
<gene>
    <name evidence="1" type="ORF">SAMN04487767_105312</name>
</gene>
<protein>
    <submittedName>
        <fullName evidence="1">Uncharacterized protein</fullName>
    </submittedName>
</protein>
<proteinExistence type="predicted"/>